<dbReference type="GO" id="GO:0012505">
    <property type="term" value="C:endomembrane system"/>
    <property type="evidence" value="ECO:0007669"/>
    <property type="project" value="UniProtKB-SubCell"/>
</dbReference>
<protein>
    <recommendedName>
        <fullName evidence="9">Major facilitator superfamily (MFS) profile domain-containing protein</fullName>
    </recommendedName>
</protein>
<gene>
    <name evidence="7" type="ORF">C2G38_1667068</name>
</gene>
<keyword evidence="2" id="KW-0813">Transport</keyword>
<dbReference type="AlphaFoldDB" id="A0A397UXH9"/>
<dbReference type="GO" id="GO:0005886">
    <property type="term" value="C:plasma membrane"/>
    <property type="evidence" value="ECO:0007669"/>
    <property type="project" value="TreeGrafter"/>
</dbReference>
<comment type="caution">
    <text evidence="7">The sequence shown here is derived from an EMBL/GenBank/DDBJ whole genome shotgun (WGS) entry which is preliminary data.</text>
</comment>
<feature type="transmembrane region" description="Helical" evidence="6">
    <location>
        <begin position="47"/>
        <end position="72"/>
    </location>
</feature>
<keyword evidence="4 6" id="KW-1133">Transmembrane helix</keyword>
<dbReference type="OrthoDB" id="2416295at2759"/>
<keyword evidence="5 6" id="KW-0472">Membrane</keyword>
<dbReference type="PANTHER" id="PTHR23501">
    <property type="entry name" value="MAJOR FACILITATOR SUPERFAMILY"/>
    <property type="match status" value="1"/>
</dbReference>
<dbReference type="Proteomes" id="UP000266673">
    <property type="component" value="Unassembled WGS sequence"/>
</dbReference>
<dbReference type="GO" id="GO:0022857">
    <property type="term" value="F:transmembrane transporter activity"/>
    <property type="evidence" value="ECO:0007669"/>
    <property type="project" value="TreeGrafter"/>
</dbReference>
<sequence>MSQNQSTLQDGIGFNINAITVKNFDNQIVKDIGSSSSNDTLLHGIKLFLVTFGLGCSVFLAALDELIVATALPKIASDFNGLDQFAWAATSYLLTEVILYIGYLSFKIFPMVISLTGYLLTII</sequence>
<dbReference type="InterPro" id="IPR036259">
    <property type="entry name" value="MFS_trans_sf"/>
</dbReference>
<feature type="transmembrane region" description="Helical" evidence="6">
    <location>
        <begin position="84"/>
        <end position="106"/>
    </location>
</feature>
<evidence type="ECO:0000256" key="5">
    <source>
        <dbReference type="ARBA" id="ARBA00023136"/>
    </source>
</evidence>
<organism evidence="7 8">
    <name type="scientific">Gigaspora rosea</name>
    <dbReference type="NCBI Taxonomy" id="44941"/>
    <lineage>
        <taxon>Eukaryota</taxon>
        <taxon>Fungi</taxon>
        <taxon>Fungi incertae sedis</taxon>
        <taxon>Mucoromycota</taxon>
        <taxon>Glomeromycotina</taxon>
        <taxon>Glomeromycetes</taxon>
        <taxon>Diversisporales</taxon>
        <taxon>Gigasporaceae</taxon>
        <taxon>Gigaspora</taxon>
    </lineage>
</organism>
<comment type="subcellular location">
    <subcellularLocation>
        <location evidence="1">Endomembrane system</location>
        <topology evidence="1">Multi-pass membrane protein</topology>
    </subcellularLocation>
</comment>
<reference evidence="7 8" key="1">
    <citation type="submission" date="2018-06" db="EMBL/GenBank/DDBJ databases">
        <title>Comparative genomics reveals the genomic features of Rhizophagus irregularis, R. cerebriforme, R. diaphanum and Gigaspora rosea, and their symbiotic lifestyle signature.</title>
        <authorList>
            <person name="Morin E."/>
            <person name="San Clemente H."/>
            <person name="Chen E.C.H."/>
            <person name="De La Providencia I."/>
            <person name="Hainaut M."/>
            <person name="Kuo A."/>
            <person name="Kohler A."/>
            <person name="Murat C."/>
            <person name="Tang N."/>
            <person name="Roy S."/>
            <person name="Loubradou J."/>
            <person name="Henrissat B."/>
            <person name="Grigoriev I.V."/>
            <person name="Corradi N."/>
            <person name="Roux C."/>
            <person name="Martin F.M."/>
        </authorList>
    </citation>
    <scope>NUCLEOTIDE SEQUENCE [LARGE SCALE GENOMIC DNA]</scope>
    <source>
        <strain evidence="7 8">DAOM 194757</strain>
    </source>
</reference>
<proteinExistence type="predicted"/>
<evidence type="ECO:0000313" key="8">
    <source>
        <dbReference type="Proteomes" id="UP000266673"/>
    </source>
</evidence>
<evidence type="ECO:0000256" key="6">
    <source>
        <dbReference type="SAM" id="Phobius"/>
    </source>
</evidence>
<keyword evidence="3 6" id="KW-0812">Transmembrane</keyword>
<evidence type="ECO:0000313" key="7">
    <source>
        <dbReference type="EMBL" id="RIB14311.1"/>
    </source>
</evidence>
<evidence type="ECO:0000256" key="4">
    <source>
        <dbReference type="ARBA" id="ARBA00022989"/>
    </source>
</evidence>
<dbReference type="EMBL" id="QKWP01000844">
    <property type="protein sequence ID" value="RIB14311.1"/>
    <property type="molecule type" value="Genomic_DNA"/>
</dbReference>
<keyword evidence="8" id="KW-1185">Reference proteome</keyword>
<dbReference type="STRING" id="44941.A0A397UXH9"/>
<accession>A0A397UXH9</accession>
<evidence type="ECO:0008006" key="9">
    <source>
        <dbReference type="Google" id="ProtNLM"/>
    </source>
</evidence>
<dbReference type="SUPFAM" id="SSF103473">
    <property type="entry name" value="MFS general substrate transporter"/>
    <property type="match status" value="1"/>
</dbReference>
<name>A0A397UXH9_9GLOM</name>
<evidence type="ECO:0000256" key="1">
    <source>
        <dbReference type="ARBA" id="ARBA00004127"/>
    </source>
</evidence>
<evidence type="ECO:0000256" key="3">
    <source>
        <dbReference type="ARBA" id="ARBA00022692"/>
    </source>
</evidence>
<evidence type="ECO:0000256" key="2">
    <source>
        <dbReference type="ARBA" id="ARBA00022448"/>
    </source>
</evidence>
<dbReference type="PANTHER" id="PTHR23501:SF191">
    <property type="entry name" value="VACUOLAR BASIC AMINO ACID TRANSPORTER 4"/>
    <property type="match status" value="1"/>
</dbReference>